<dbReference type="NCBIfam" id="TIGR03661">
    <property type="entry name" value="T1SS_VCA0849"/>
    <property type="match status" value="1"/>
</dbReference>
<dbReference type="Pfam" id="PF17963">
    <property type="entry name" value="Big_9"/>
    <property type="match status" value="1"/>
</dbReference>
<feature type="domain" description="Cadherin-like" evidence="1">
    <location>
        <begin position="119"/>
        <end position="212"/>
    </location>
</feature>
<dbReference type="Pfam" id="PF00353">
    <property type="entry name" value="HemolysinCabind"/>
    <property type="match status" value="1"/>
</dbReference>
<dbReference type="InterPro" id="IPR011049">
    <property type="entry name" value="Serralysin-like_metalloprot_C"/>
</dbReference>
<protein>
    <recommendedName>
        <fullName evidence="1">Cadherin-like domain-containing protein</fullName>
    </recommendedName>
</protein>
<dbReference type="GO" id="GO:0005615">
    <property type="term" value="C:extracellular space"/>
    <property type="evidence" value="ECO:0007669"/>
    <property type="project" value="InterPro"/>
</dbReference>
<dbReference type="AlphaFoldDB" id="A0A401IC05"/>
<keyword evidence="3" id="KW-1185">Reference proteome</keyword>
<dbReference type="EMBL" id="BDQK01000001">
    <property type="protein sequence ID" value="GBF78760.1"/>
    <property type="molecule type" value="Genomic_DNA"/>
</dbReference>
<dbReference type="InterPro" id="IPR001343">
    <property type="entry name" value="Hemolysn_Ca-bd"/>
</dbReference>
<accession>A0A401IC05</accession>
<evidence type="ECO:0000313" key="2">
    <source>
        <dbReference type="EMBL" id="GBF78760.1"/>
    </source>
</evidence>
<dbReference type="Pfam" id="PF17892">
    <property type="entry name" value="Cadherin_5"/>
    <property type="match status" value="1"/>
</dbReference>
<sequence>MGTATQTVTLAITPVNDVPLAQGDDASIAQNAPITIAVLANDSDPEGSPISLTSFNATSTQGGTVIRDENGTPGNLTDDKLIYTPVTGFSGNDSFTYRISDGIDTSTATVSITVTSTSNQPPQAVNDVATATQNTPLTILGATLLSNDTDPNPGDILSITGVSNASNGIVQSDGTNVIFTPAPGFIGQAGFDYSISDGKGGNSSASVNITVNPFLGTAGRDTITGTDLDDILIGGLGADILTGEQGKDKFVYQNIRDAGDIIKDFEINQDKIDLSALLDSLGYGGSNPIADGYLKFGSRGSDAVILIDEDGLTSTKRALPFITVEKVALAAIQDPNNFIF</sequence>
<proteinExistence type="predicted"/>
<dbReference type="NCBIfam" id="NF012211">
    <property type="entry name" value="tand_rpt_95"/>
    <property type="match status" value="2"/>
</dbReference>
<dbReference type="Proteomes" id="UP000287247">
    <property type="component" value="Unassembled WGS sequence"/>
</dbReference>
<dbReference type="GO" id="GO:0005509">
    <property type="term" value="F:calcium ion binding"/>
    <property type="evidence" value="ECO:0007669"/>
    <property type="project" value="InterPro"/>
</dbReference>
<evidence type="ECO:0000259" key="1">
    <source>
        <dbReference type="Pfam" id="PF17892"/>
    </source>
</evidence>
<dbReference type="PANTHER" id="PTHR34720">
    <property type="entry name" value="MICROCYSTIN DEPENDENT PROTEIN"/>
    <property type="match status" value="1"/>
</dbReference>
<evidence type="ECO:0000313" key="3">
    <source>
        <dbReference type="Proteomes" id="UP000287247"/>
    </source>
</evidence>
<dbReference type="PANTHER" id="PTHR34720:SF9">
    <property type="entry name" value="BLR4714 PROTEIN"/>
    <property type="match status" value="1"/>
</dbReference>
<reference evidence="3" key="1">
    <citation type="submission" date="2017-05" db="EMBL/GenBank/DDBJ databases">
        <title>Physiological properties and genetic analysis related to exopolysaccharide production of fresh-water unicellular cyanobacterium Aphanothece sacrum, Suizenji Nori, that has been cultured as a food source in Japan.</title>
        <authorList>
            <person name="Kanesaki Y."/>
            <person name="Yoshikawa S."/>
            <person name="Ohki K."/>
        </authorList>
    </citation>
    <scope>NUCLEOTIDE SEQUENCE [LARGE SCALE GENOMIC DNA]</scope>
    <source>
        <strain evidence="3">FPU1</strain>
    </source>
</reference>
<comment type="caution">
    <text evidence="2">The sequence shown here is derived from an EMBL/GenBank/DDBJ whole genome shotgun (WGS) entry which is preliminary data.</text>
</comment>
<dbReference type="InterPro" id="IPR041690">
    <property type="entry name" value="Cadherin_5"/>
</dbReference>
<organism evidence="2 3">
    <name type="scientific">Aphanothece sacrum FPU1</name>
    <dbReference type="NCBI Taxonomy" id="1920663"/>
    <lineage>
        <taxon>Bacteria</taxon>
        <taxon>Bacillati</taxon>
        <taxon>Cyanobacteriota</taxon>
        <taxon>Cyanophyceae</taxon>
        <taxon>Oscillatoriophycideae</taxon>
        <taxon>Chroococcales</taxon>
        <taxon>Aphanothecaceae</taxon>
        <taxon>Aphanothece</taxon>
    </lineage>
</organism>
<gene>
    <name evidence="2" type="ORF">AsFPU1_0149</name>
</gene>
<dbReference type="SUPFAM" id="SSF51120">
    <property type="entry name" value="beta-Roll"/>
    <property type="match status" value="1"/>
</dbReference>
<name>A0A401IC05_APHSA</name>
<dbReference type="Gene3D" id="2.60.40.3440">
    <property type="match status" value="2"/>
</dbReference>
<dbReference type="InterPro" id="IPR019960">
    <property type="entry name" value="T1SS_VCA0849"/>
</dbReference>